<reference evidence="9" key="2">
    <citation type="submission" date="2020-05" db="UniProtKB">
        <authorList>
            <consortium name="EnsemblMetazoa"/>
        </authorList>
    </citation>
    <scope>IDENTIFICATION</scope>
    <source>
        <strain evidence="9">A-37</strain>
    </source>
</reference>
<evidence type="ECO:0000313" key="10">
    <source>
        <dbReference type="Proteomes" id="UP000075883"/>
    </source>
</evidence>
<feature type="domain" description="C-type lectin" evidence="8">
    <location>
        <begin position="66"/>
        <end position="191"/>
    </location>
</feature>
<sequence length="196" mass="21679">MSFNKTLLSLLCVGLCVLSLAEALAATETDTSTVEVANTNLTRLYGGSHGHEVNNFPVNALPPLTYSPKQYTVYSTNVTFYTAWHLCRSRGKRLASIESTEDHEAYREAIAPYATSTVAFWIAGTNVGAIASEYRKFYWITNDRPVGYVSGFENWLEGSAPNEANRCMATYLPSAMWIYGSCTSNSFYVCEESPDV</sequence>
<accession>A0A182LS65</accession>
<dbReference type="SUPFAM" id="SSF56436">
    <property type="entry name" value="C-type lectin-like"/>
    <property type="match status" value="1"/>
</dbReference>
<dbReference type="VEuPathDB" id="VectorBase:ACUA000643"/>
<comment type="subcellular location">
    <subcellularLocation>
        <location evidence="1">Membrane</location>
        <topology evidence="1">Single-pass type I membrane protein</topology>
    </subcellularLocation>
</comment>
<dbReference type="PANTHER" id="PTHR14789">
    <property type="entry name" value="CHONDROLECTIN VARIANT CHODLFDELTAE"/>
    <property type="match status" value="1"/>
</dbReference>
<dbReference type="Proteomes" id="UP000075883">
    <property type="component" value="Unassembled WGS sequence"/>
</dbReference>
<name>A0A182LS65_9DIPT</name>
<dbReference type="InterPro" id="IPR051505">
    <property type="entry name" value="C-type_lectin_domain"/>
</dbReference>
<dbReference type="AlphaFoldDB" id="A0A182LS65"/>
<dbReference type="GO" id="GO:0030246">
    <property type="term" value="F:carbohydrate binding"/>
    <property type="evidence" value="ECO:0007669"/>
    <property type="project" value="UniProtKB-KW"/>
</dbReference>
<evidence type="ECO:0000259" key="8">
    <source>
        <dbReference type="PROSITE" id="PS50041"/>
    </source>
</evidence>
<evidence type="ECO:0000313" key="9">
    <source>
        <dbReference type="EnsemblMetazoa" id="ACUA000643-PA"/>
    </source>
</evidence>
<dbReference type="Pfam" id="PF00059">
    <property type="entry name" value="Lectin_C"/>
    <property type="match status" value="1"/>
</dbReference>
<feature type="signal peptide" evidence="7">
    <location>
        <begin position="1"/>
        <end position="23"/>
    </location>
</feature>
<dbReference type="GO" id="GO:0009897">
    <property type="term" value="C:external side of plasma membrane"/>
    <property type="evidence" value="ECO:0007669"/>
    <property type="project" value="TreeGrafter"/>
</dbReference>
<evidence type="ECO:0000256" key="6">
    <source>
        <dbReference type="ARBA" id="ARBA00023136"/>
    </source>
</evidence>
<evidence type="ECO:0000256" key="1">
    <source>
        <dbReference type="ARBA" id="ARBA00004479"/>
    </source>
</evidence>
<dbReference type="EMBL" id="AXCM01005571">
    <property type="status" value="NOT_ANNOTATED_CDS"/>
    <property type="molecule type" value="Genomic_DNA"/>
</dbReference>
<dbReference type="EnsemblMetazoa" id="ACUA000643-RA">
    <property type="protein sequence ID" value="ACUA000643-PA"/>
    <property type="gene ID" value="ACUA000643"/>
</dbReference>
<dbReference type="GO" id="GO:0050840">
    <property type="term" value="F:extracellular matrix binding"/>
    <property type="evidence" value="ECO:0007669"/>
    <property type="project" value="TreeGrafter"/>
</dbReference>
<feature type="chain" id="PRO_5008127392" description="C-type lectin domain-containing protein" evidence="7">
    <location>
        <begin position="24"/>
        <end position="196"/>
    </location>
</feature>
<reference evidence="10" key="1">
    <citation type="submission" date="2013-09" db="EMBL/GenBank/DDBJ databases">
        <title>The Genome Sequence of Anopheles culicifacies species A.</title>
        <authorList>
            <consortium name="The Broad Institute Genomics Platform"/>
            <person name="Neafsey D.E."/>
            <person name="Besansky N."/>
            <person name="Howell P."/>
            <person name="Walton C."/>
            <person name="Young S.K."/>
            <person name="Zeng Q."/>
            <person name="Gargeya S."/>
            <person name="Fitzgerald M."/>
            <person name="Haas B."/>
            <person name="Abouelleil A."/>
            <person name="Allen A.W."/>
            <person name="Alvarado L."/>
            <person name="Arachchi H.M."/>
            <person name="Berlin A.M."/>
            <person name="Chapman S.B."/>
            <person name="Gainer-Dewar J."/>
            <person name="Goldberg J."/>
            <person name="Griggs A."/>
            <person name="Gujja S."/>
            <person name="Hansen M."/>
            <person name="Howarth C."/>
            <person name="Imamovic A."/>
            <person name="Ireland A."/>
            <person name="Larimer J."/>
            <person name="McCowan C."/>
            <person name="Murphy C."/>
            <person name="Pearson M."/>
            <person name="Poon T.W."/>
            <person name="Priest M."/>
            <person name="Roberts A."/>
            <person name="Saif S."/>
            <person name="Shea T."/>
            <person name="Sisk P."/>
            <person name="Sykes S."/>
            <person name="Wortman J."/>
            <person name="Nusbaum C."/>
            <person name="Birren B."/>
        </authorList>
    </citation>
    <scope>NUCLEOTIDE SEQUENCE [LARGE SCALE GENOMIC DNA]</scope>
    <source>
        <strain evidence="10">A-37</strain>
    </source>
</reference>
<dbReference type="Gene3D" id="3.10.100.10">
    <property type="entry name" value="Mannose-Binding Protein A, subunit A"/>
    <property type="match status" value="1"/>
</dbReference>
<evidence type="ECO:0000256" key="5">
    <source>
        <dbReference type="ARBA" id="ARBA00022989"/>
    </source>
</evidence>
<keyword evidence="2" id="KW-0812">Transmembrane</keyword>
<evidence type="ECO:0000256" key="7">
    <source>
        <dbReference type="SAM" id="SignalP"/>
    </source>
</evidence>
<protein>
    <recommendedName>
        <fullName evidence="8">C-type lectin domain-containing protein</fullName>
    </recommendedName>
</protein>
<dbReference type="CDD" id="cd00037">
    <property type="entry name" value="CLECT"/>
    <property type="match status" value="1"/>
</dbReference>
<dbReference type="InterPro" id="IPR016186">
    <property type="entry name" value="C-type_lectin-like/link_sf"/>
</dbReference>
<dbReference type="PANTHER" id="PTHR14789:SF4">
    <property type="entry name" value="ENDOSIALIN"/>
    <property type="match status" value="1"/>
</dbReference>
<dbReference type="GO" id="GO:0016477">
    <property type="term" value="P:cell migration"/>
    <property type="evidence" value="ECO:0007669"/>
    <property type="project" value="TreeGrafter"/>
</dbReference>
<dbReference type="GO" id="GO:0031012">
    <property type="term" value="C:extracellular matrix"/>
    <property type="evidence" value="ECO:0007669"/>
    <property type="project" value="TreeGrafter"/>
</dbReference>
<proteinExistence type="predicted"/>
<dbReference type="SMART" id="SM00034">
    <property type="entry name" value="CLECT"/>
    <property type="match status" value="1"/>
</dbReference>
<dbReference type="GO" id="GO:1990430">
    <property type="term" value="F:extracellular matrix protein binding"/>
    <property type="evidence" value="ECO:0007669"/>
    <property type="project" value="TreeGrafter"/>
</dbReference>
<dbReference type="STRING" id="139723.A0A182LS65"/>
<keyword evidence="6" id="KW-0472">Membrane</keyword>
<evidence type="ECO:0000256" key="4">
    <source>
        <dbReference type="ARBA" id="ARBA00022734"/>
    </source>
</evidence>
<dbReference type="InterPro" id="IPR016187">
    <property type="entry name" value="CTDL_fold"/>
</dbReference>
<organism evidence="9 10">
    <name type="scientific">Anopheles culicifacies</name>
    <dbReference type="NCBI Taxonomy" id="139723"/>
    <lineage>
        <taxon>Eukaryota</taxon>
        <taxon>Metazoa</taxon>
        <taxon>Ecdysozoa</taxon>
        <taxon>Arthropoda</taxon>
        <taxon>Hexapoda</taxon>
        <taxon>Insecta</taxon>
        <taxon>Pterygota</taxon>
        <taxon>Neoptera</taxon>
        <taxon>Endopterygota</taxon>
        <taxon>Diptera</taxon>
        <taxon>Nematocera</taxon>
        <taxon>Culicoidea</taxon>
        <taxon>Culicidae</taxon>
        <taxon>Anophelinae</taxon>
        <taxon>Anopheles</taxon>
        <taxon>culicifacies species complex</taxon>
    </lineage>
</organism>
<keyword evidence="4" id="KW-0430">Lectin</keyword>
<evidence type="ECO:0000256" key="3">
    <source>
        <dbReference type="ARBA" id="ARBA00022729"/>
    </source>
</evidence>
<dbReference type="PROSITE" id="PS50041">
    <property type="entry name" value="C_TYPE_LECTIN_2"/>
    <property type="match status" value="1"/>
</dbReference>
<evidence type="ECO:0000256" key="2">
    <source>
        <dbReference type="ARBA" id="ARBA00022692"/>
    </source>
</evidence>
<dbReference type="InterPro" id="IPR001304">
    <property type="entry name" value="C-type_lectin-like"/>
</dbReference>
<keyword evidence="3 7" id="KW-0732">Signal</keyword>
<keyword evidence="5" id="KW-1133">Transmembrane helix</keyword>
<keyword evidence="10" id="KW-1185">Reference proteome</keyword>